<dbReference type="SUPFAM" id="SSF55729">
    <property type="entry name" value="Acyl-CoA N-acyltransferases (Nat)"/>
    <property type="match status" value="1"/>
</dbReference>
<gene>
    <name evidence="2" type="ORF">VIBNI_A1539</name>
</gene>
<accession>U4K4S2</accession>
<sequence>MESNMWLNDIELDSMTIKLVPLSESHLSELVLAATDGELWKLWFTSVPSKENINEYISNALEQKSKGVALPFVVVEKSSGKVIGSTRFCNADSVNKRVEVGYTWYSKSFQRTSVNTECKLLLLKHAFETLDAIAVEFRTSWHNQASRAAIARLGAKQDGVLRNHQKLANGGYRDTVVFSIINTEWLSVKESLEFKLATCS</sequence>
<dbReference type="KEGG" id="vni:VIBNI_A1539"/>
<dbReference type="STRING" id="28173.VIBNI_A1539"/>
<dbReference type="GO" id="GO:0016747">
    <property type="term" value="F:acyltransferase activity, transferring groups other than amino-acyl groups"/>
    <property type="evidence" value="ECO:0007669"/>
    <property type="project" value="InterPro"/>
</dbReference>
<dbReference type="Proteomes" id="UP000016895">
    <property type="component" value="Chromosome 1"/>
</dbReference>
<organism evidence="2 3">
    <name type="scientific">Vibrio nigripulchritudo</name>
    <dbReference type="NCBI Taxonomy" id="28173"/>
    <lineage>
        <taxon>Bacteria</taxon>
        <taxon>Pseudomonadati</taxon>
        <taxon>Pseudomonadota</taxon>
        <taxon>Gammaproteobacteria</taxon>
        <taxon>Vibrionales</taxon>
        <taxon>Vibrionaceae</taxon>
        <taxon>Vibrio</taxon>
    </lineage>
</organism>
<keyword evidence="3" id="KW-1185">Reference proteome</keyword>
<dbReference type="PANTHER" id="PTHR43610:SF1">
    <property type="entry name" value="N-ACETYLTRANSFERASE DOMAIN-CONTAINING PROTEIN"/>
    <property type="match status" value="1"/>
</dbReference>
<dbReference type="EMBL" id="FO203526">
    <property type="protein sequence ID" value="CCO57659.1"/>
    <property type="molecule type" value="Genomic_DNA"/>
</dbReference>
<evidence type="ECO:0000313" key="2">
    <source>
        <dbReference type="EMBL" id="CCO57659.1"/>
    </source>
</evidence>
<evidence type="ECO:0000313" key="3">
    <source>
        <dbReference type="Proteomes" id="UP000016895"/>
    </source>
</evidence>
<dbReference type="Gene3D" id="3.40.630.30">
    <property type="match status" value="1"/>
</dbReference>
<dbReference type="PATRIC" id="fig|1260221.3.peg.1472"/>
<name>U4K4S2_9VIBR</name>
<keyword evidence="2" id="KW-0012">Acyltransferase</keyword>
<dbReference type="Pfam" id="PF13302">
    <property type="entry name" value="Acetyltransf_3"/>
    <property type="match status" value="1"/>
</dbReference>
<dbReference type="InterPro" id="IPR016181">
    <property type="entry name" value="Acyl_CoA_acyltransferase"/>
</dbReference>
<reference evidence="2 3" key="1">
    <citation type="journal article" date="2013" name="ISME J.">
        <title>Comparative genomics of pathogenic lineages of Vibrio nigripulchritudo identifies virulence-associated traits.</title>
        <authorList>
            <person name="Goudenege D."/>
            <person name="Labreuche Y."/>
            <person name="Krin E."/>
            <person name="Ansquer D."/>
            <person name="Mangenot S."/>
            <person name="Calteau A."/>
            <person name="Medigue C."/>
            <person name="Mazel D."/>
            <person name="Polz M.F."/>
            <person name="Le Roux F."/>
        </authorList>
    </citation>
    <scope>NUCLEOTIDE SEQUENCE [LARGE SCALE GENOMIC DNA]</scope>
    <source>
        <strain evidence="3">SnF1</strain>
    </source>
</reference>
<evidence type="ECO:0000259" key="1">
    <source>
        <dbReference type="Pfam" id="PF13302"/>
    </source>
</evidence>
<dbReference type="PANTHER" id="PTHR43610">
    <property type="entry name" value="BLL6696 PROTEIN"/>
    <property type="match status" value="1"/>
</dbReference>
<dbReference type="InterPro" id="IPR000182">
    <property type="entry name" value="GNAT_dom"/>
</dbReference>
<protein>
    <submittedName>
        <fullName evidence="2">Putative Acyl-CoA N-acyltransferase</fullName>
    </submittedName>
</protein>
<feature type="domain" description="N-acetyltransferase" evidence="1">
    <location>
        <begin position="18"/>
        <end position="156"/>
    </location>
</feature>
<dbReference type="AlphaFoldDB" id="U4K4S2"/>
<keyword evidence="2" id="KW-0808">Transferase</keyword>
<proteinExistence type="predicted"/>